<dbReference type="GO" id="GO:0030246">
    <property type="term" value="F:carbohydrate binding"/>
    <property type="evidence" value="ECO:0007669"/>
    <property type="project" value="UniProtKB-KW"/>
</dbReference>
<dbReference type="AlphaFoldDB" id="A0A251RSH6"/>
<dbReference type="InterPro" id="IPR001480">
    <property type="entry name" value="Bulb-type_lectin_dom"/>
</dbReference>
<dbReference type="InterPro" id="IPR036426">
    <property type="entry name" value="Bulb-type_lectin_dom_sf"/>
</dbReference>
<dbReference type="EMBL" id="CM007906">
    <property type="protein sequence ID" value="OTF87413.1"/>
    <property type="molecule type" value="Genomic_DNA"/>
</dbReference>
<accession>A0A251RSH6</accession>
<evidence type="ECO:0000259" key="3">
    <source>
        <dbReference type="PROSITE" id="PS50927"/>
    </source>
</evidence>
<dbReference type="Gene3D" id="2.90.10.10">
    <property type="entry name" value="Bulb-type lectin domain"/>
    <property type="match status" value="1"/>
</dbReference>
<dbReference type="PANTHER" id="PTHR32444">
    <property type="entry name" value="BULB-TYPE LECTIN DOMAIN-CONTAINING PROTEIN"/>
    <property type="match status" value="1"/>
</dbReference>
<dbReference type="CDD" id="cd00028">
    <property type="entry name" value="B_lectin"/>
    <property type="match status" value="1"/>
</dbReference>
<dbReference type="OMA" id="WYARIDQ"/>
<dbReference type="SMART" id="SM00108">
    <property type="entry name" value="B_lectin"/>
    <property type="match status" value="1"/>
</dbReference>
<gene>
    <name evidence="4" type="ORF">HannXRQ_Chr17g0561511</name>
</gene>
<keyword evidence="2" id="KW-0325">Glycoprotein</keyword>
<dbReference type="Proteomes" id="UP000215914">
    <property type="component" value="Chromosome 17"/>
</dbReference>
<dbReference type="InParanoid" id="A0A251RSH6"/>
<proteinExistence type="predicted"/>
<name>A0A251RSH6_HELAN</name>
<dbReference type="PROSITE" id="PS50927">
    <property type="entry name" value="BULB_LECTIN"/>
    <property type="match status" value="1"/>
</dbReference>
<dbReference type="PANTHER" id="PTHR32444:SF247">
    <property type="entry name" value="OS01G0958200 PROTEIN"/>
    <property type="match status" value="1"/>
</dbReference>
<keyword evidence="1" id="KW-0732">Signal</keyword>
<evidence type="ECO:0000256" key="1">
    <source>
        <dbReference type="ARBA" id="ARBA00022729"/>
    </source>
</evidence>
<protein>
    <submittedName>
        <fullName evidence="4">Putative bulb-type lectin domain-containing protein</fullName>
    </submittedName>
</protein>
<feature type="domain" description="Bulb-type lectin" evidence="3">
    <location>
        <begin position="1"/>
        <end position="93"/>
    </location>
</feature>
<organism evidence="4 5">
    <name type="scientific">Helianthus annuus</name>
    <name type="common">Common sunflower</name>
    <dbReference type="NCBI Taxonomy" id="4232"/>
    <lineage>
        <taxon>Eukaryota</taxon>
        <taxon>Viridiplantae</taxon>
        <taxon>Streptophyta</taxon>
        <taxon>Embryophyta</taxon>
        <taxon>Tracheophyta</taxon>
        <taxon>Spermatophyta</taxon>
        <taxon>Magnoliopsida</taxon>
        <taxon>eudicotyledons</taxon>
        <taxon>Gunneridae</taxon>
        <taxon>Pentapetalae</taxon>
        <taxon>asterids</taxon>
        <taxon>campanulids</taxon>
        <taxon>Asterales</taxon>
        <taxon>Asteraceae</taxon>
        <taxon>Asteroideae</taxon>
        <taxon>Heliantheae alliance</taxon>
        <taxon>Heliantheae</taxon>
        <taxon>Helianthus</taxon>
    </lineage>
</organism>
<evidence type="ECO:0000313" key="4">
    <source>
        <dbReference type="EMBL" id="OTF87413.1"/>
    </source>
</evidence>
<dbReference type="SUPFAM" id="SSF51110">
    <property type="entry name" value="alpha-D-mannose-specific plant lectins"/>
    <property type="match status" value="1"/>
</dbReference>
<keyword evidence="4" id="KW-0430">Lectin</keyword>
<keyword evidence="5" id="KW-1185">Reference proteome</keyword>
<dbReference type="Pfam" id="PF01453">
    <property type="entry name" value="B_lectin"/>
    <property type="match status" value="1"/>
</dbReference>
<evidence type="ECO:0000313" key="5">
    <source>
        <dbReference type="Proteomes" id="UP000215914"/>
    </source>
</evidence>
<evidence type="ECO:0000256" key="2">
    <source>
        <dbReference type="ARBA" id="ARBA00023180"/>
    </source>
</evidence>
<reference evidence="5" key="1">
    <citation type="journal article" date="2017" name="Nature">
        <title>The sunflower genome provides insights into oil metabolism, flowering and Asterid evolution.</title>
        <authorList>
            <person name="Badouin H."/>
            <person name="Gouzy J."/>
            <person name="Grassa C.J."/>
            <person name="Murat F."/>
            <person name="Staton S.E."/>
            <person name="Cottret L."/>
            <person name="Lelandais-Briere C."/>
            <person name="Owens G.L."/>
            <person name="Carrere S."/>
            <person name="Mayjonade B."/>
            <person name="Legrand L."/>
            <person name="Gill N."/>
            <person name="Kane N.C."/>
            <person name="Bowers J.E."/>
            <person name="Hubner S."/>
            <person name="Bellec A."/>
            <person name="Berard A."/>
            <person name="Berges H."/>
            <person name="Blanchet N."/>
            <person name="Boniface M.C."/>
            <person name="Brunel D."/>
            <person name="Catrice O."/>
            <person name="Chaidir N."/>
            <person name="Claudel C."/>
            <person name="Donnadieu C."/>
            <person name="Faraut T."/>
            <person name="Fievet G."/>
            <person name="Helmstetter N."/>
            <person name="King M."/>
            <person name="Knapp S.J."/>
            <person name="Lai Z."/>
            <person name="Le Paslier M.C."/>
            <person name="Lippi Y."/>
            <person name="Lorenzon L."/>
            <person name="Mandel J.R."/>
            <person name="Marage G."/>
            <person name="Marchand G."/>
            <person name="Marquand E."/>
            <person name="Bret-Mestries E."/>
            <person name="Morien E."/>
            <person name="Nambeesan S."/>
            <person name="Nguyen T."/>
            <person name="Pegot-Espagnet P."/>
            <person name="Pouilly N."/>
            <person name="Raftis F."/>
            <person name="Sallet E."/>
            <person name="Schiex T."/>
            <person name="Thomas J."/>
            <person name="Vandecasteele C."/>
            <person name="Vares D."/>
            <person name="Vear F."/>
            <person name="Vautrin S."/>
            <person name="Crespi M."/>
            <person name="Mangin B."/>
            <person name="Burke J.M."/>
            <person name="Salse J."/>
            <person name="Munos S."/>
            <person name="Vincourt P."/>
            <person name="Rieseberg L.H."/>
            <person name="Langlade N.B."/>
        </authorList>
    </citation>
    <scope>NUCLEOTIDE SEQUENCE [LARGE SCALE GENOMIC DNA]</scope>
    <source>
        <strain evidence="5">cv. SF193</strain>
    </source>
</reference>
<sequence length="93" mass="10828">MEPIIWNHQEKKFQMGFFSLENESERRYVGIWYAMDPKTVVWVANRDNPLSDSSGVLTIGEDGELKVLDDKDQKPYFGTATGARRNWLIKCRC</sequence>